<dbReference type="InterPro" id="IPR036047">
    <property type="entry name" value="F-box-like_dom_sf"/>
</dbReference>
<gene>
    <name evidence="2" type="ORF">g.15202</name>
</gene>
<dbReference type="PROSITE" id="PS50181">
    <property type="entry name" value="FBOX"/>
    <property type="match status" value="1"/>
</dbReference>
<organism evidence="2">
    <name type="scientific">Cuerna arida</name>
    <dbReference type="NCBI Taxonomy" id="1464854"/>
    <lineage>
        <taxon>Eukaryota</taxon>
        <taxon>Metazoa</taxon>
        <taxon>Ecdysozoa</taxon>
        <taxon>Arthropoda</taxon>
        <taxon>Hexapoda</taxon>
        <taxon>Insecta</taxon>
        <taxon>Pterygota</taxon>
        <taxon>Neoptera</taxon>
        <taxon>Paraneoptera</taxon>
        <taxon>Hemiptera</taxon>
        <taxon>Auchenorrhyncha</taxon>
        <taxon>Membracoidea</taxon>
        <taxon>Cicadellidae</taxon>
        <taxon>Cicadellinae</taxon>
        <taxon>Proconiini</taxon>
        <taxon>Cuerna</taxon>
    </lineage>
</organism>
<accession>A0A1B6F1P6</accession>
<evidence type="ECO:0000313" key="2">
    <source>
        <dbReference type="EMBL" id="JAS43793.1"/>
    </source>
</evidence>
<dbReference type="SUPFAM" id="SSF81383">
    <property type="entry name" value="F-box domain"/>
    <property type="match status" value="1"/>
</dbReference>
<protein>
    <recommendedName>
        <fullName evidence="1">F-box domain-containing protein</fullName>
    </recommendedName>
</protein>
<evidence type="ECO:0000259" key="1">
    <source>
        <dbReference type="PROSITE" id="PS50181"/>
    </source>
</evidence>
<dbReference type="EMBL" id="GECZ01025976">
    <property type="protein sequence ID" value="JAS43793.1"/>
    <property type="molecule type" value="Transcribed_RNA"/>
</dbReference>
<feature type="domain" description="F-box" evidence="1">
    <location>
        <begin position="1"/>
        <end position="25"/>
    </location>
</feature>
<dbReference type="InterPro" id="IPR001810">
    <property type="entry name" value="F-box_dom"/>
</dbReference>
<reference evidence="2" key="1">
    <citation type="submission" date="2015-11" db="EMBL/GenBank/DDBJ databases">
        <title>De novo transcriptome assembly of four potential Pierce s Disease insect vectors from Arizona vineyards.</title>
        <authorList>
            <person name="Tassone E.E."/>
        </authorList>
    </citation>
    <scope>NUCLEOTIDE SEQUENCE</scope>
</reference>
<proteinExistence type="predicted"/>
<sequence length="122" mass="14475">MSFNKLPLEVIEEIFQNLGIEDMMNAWEAVGLDGSESYWGKVCRREGYNKVDGVDDTWRSVVNRNLNWRFRRFVRREYVVDENPHFPNRLHFENTRILTKDPEVPKLGVLNIISSIALRFCR</sequence>
<name>A0A1B6F1P6_9HEMI</name>
<dbReference type="AlphaFoldDB" id="A0A1B6F1P6"/>